<keyword evidence="7" id="KW-1185">Reference proteome</keyword>
<evidence type="ECO:0000256" key="2">
    <source>
        <dbReference type="ARBA" id="ARBA00022729"/>
    </source>
</evidence>
<protein>
    <submittedName>
        <fullName evidence="6">Extracellular solute-binding protein</fullName>
    </submittedName>
</protein>
<dbReference type="Proteomes" id="UP001596408">
    <property type="component" value="Unassembled WGS sequence"/>
</dbReference>
<dbReference type="RefSeq" id="WP_379695253.1">
    <property type="nucleotide sequence ID" value="NZ_JBHSXH010000014.1"/>
</dbReference>
<evidence type="ECO:0000313" key="6">
    <source>
        <dbReference type="EMBL" id="MFC6825225.1"/>
    </source>
</evidence>
<gene>
    <name evidence="6" type="ORF">ACFQEV_09515</name>
</gene>
<dbReference type="InterPro" id="IPR050490">
    <property type="entry name" value="Bact_solute-bd_prot1"/>
</dbReference>
<proteinExistence type="predicted"/>
<dbReference type="AlphaFoldDB" id="A0ABD5TXU2"/>
<dbReference type="Pfam" id="PF13416">
    <property type="entry name" value="SBP_bac_8"/>
    <property type="match status" value="1"/>
</dbReference>
<dbReference type="PANTHER" id="PTHR43649:SF33">
    <property type="entry name" value="POLYGALACTURONAN_RHAMNOGALACTURONAN-BINDING PROTEIN YTCQ"/>
    <property type="match status" value="1"/>
</dbReference>
<dbReference type="SUPFAM" id="SSF53850">
    <property type="entry name" value="Periplasmic binding protein-like II"/>
    <property type="match status" value="1"/>
</dbReference>
<evidence type="ECO:0000256" key="1">
    <source>
        <dbReference type="ARBA" id="ARBA00022475"/>
    </source>
</evidence>
<comment type="caution">
    <text evidence="6">The sequence shown here is derived from an EMBL/GenBank/DDBJ whole genome shotgun (WGS) entry which is preliminary data.</text>
</comment>
<dbReference type="PANTHER" id="PTHR43649">
    <property type="entry name" value="ARABINOSE-BINDING PROTEIN-RELATED"/>
    <property type="match status" value="1"/>
</dbReference>
<name>A0ABD5TXU2_9EURY</name>
<sequence>MALEGPVELFTWNLPFLEDYIKEWRSDFVSEYDNKYEFADPATKWTDRGPATEDILSYFQSRLQSGDPVNIFDTQMATYTRYAQDDVWVALDQFTDEEFLNKYYDKLIEVMTYEGSLLQMPFYMSTNATYSRTKWFDEAGIEPPTVKEFYSTMEYLDIAEQLVEKSEAEFGLTFIRYDWQIWPWFWSEGIDVLNEDQTKAAFNVEKTHEILSRFRELTESGVIPEVSWTGDWKPAAEQFGAGNTGMYFGSSSALRLIQNSGSDWVSEDTMGVAGSPSNERFGGFLTMHGLGVVKPNNSKAAQEASFDLISTILNKKGQKDFLRNTTVLVPHKQALKELRNDEKFISENPLLVQLYKLWDNVSSEVWVPPLVEASSQIAQTLDNEFSAAALGEKSVEEAIQSAERQVNSSL</sequence>
<dbReference type="EMBL" id="JBHSXH010000014">
    <property type="protein sequence ID" value="MFC6825225.1"/>
    <property type="molecule type" value="Genomic_DNA"/>
</dbReference>
<keyword evidence="1" id="KW-1003">Cell membrane</keyword>
<keyword evidence="3" id="KW-0472">Membrane</keyword>
<accession>A0ABD5TXU2</accession>
<dbReference type="Gene3D" id="3.40.190.10">
    <property type="entry name" value="Periplasmic binding protein-like II"/>
    <property type="match status" value="1"/>
</dbReference>
<reference evidence="6 7" key="1">
    <citation type="journal article" date="2019" name="Int. J. Syst. Evol. Microbiol.">
        <title>The Global Catalogue of Microorganisms (GCM) 10K type strain sequencing project: providing services to taxonomists for standard genome sequencing and annotation.</title>
        <authorList>
            <consortium name="The Broad Institute Genomics Platform"/>
            <consortium name="The Broad Institute Genome Sequencing Center for Infectious Disease"/>
            <person name="Wu L."/>
            <person name="Ma J."/>
        </authorList>
    </citation>
    <scope>NUCLEOTIDE SEQUENCE [LARGE SCALE GENOMIC DNA]</scope>
    <source>
        <strain evidence="6 7">YIM 94188</strain>
    </source>
</reference>
<evidence type="ECO:0000256" key="4">
    <source>
        <dbReference type="ARBA" id="ARBA00023139"/>
    </source>
</evidence>
<evidence type="ECO:0000256" key="3">
    <source>
        <dbReference type="ARBA" id="ARBA00023136"/>
    </source>
</evidence>
<keyword evidence="2" id="KW-0732">Signal</keyword>
<organism evidence="6 7">
    <name type="scientific">Halopelagius fulvigenes</name>
    <dbReference type="NCBI Taxonomy" id="1198324"/>
    <lineage>
        <taxon>Archaea</taxon>
        <taxon>Methanobacteriati</taxon>
        <taxon>Methanobacteriota</taxon>
        <taxon>Stenosarchaea group</taxon>
        <taxon>Halobacteria</taxon>
        <taxon>Halobacteriales</taxon>
        <taxon>Haloferacaceae</taxon>
    </lineage>
</organism>
<evidence type="ECO:0000256" key="5">
    <source>
        <dbReference type="ARBA" id="ARBA00023288"/>
    </source>
</evidence>
<dbReference type="InterPro" id="IPR006059">
    <property type="entry name" value="SBP"/>
</dbReference>
<keyword evidence="5" id="KW-0449">Lipoprotein</keyword>
<evidence type="ECO:0000313" key="7">
    <source>
        <dbReference type="Proteomes" id="UP001596408"/>
    </source>
</evidence>
<keyword evidence="4" id="KW-0564">Palmitate</keyword>